<dbReference type="GO" id="GO:0005886">
    <property type="term" value="C:plasma membrane"/>
    <property type="evidence" value="ECO:0007669"/>
    <property type="project" value="UniProtKB-SubCell"/>
</dbReference>
<dbReference type="GO" id="GO:0019646">
    <property type="term" value="P:aerobic electron transport chain"/>
    <property type="evidence" value="ECO:0007669"/>
    <property type="project" value="TreeGrafter"/>
</dbReference>
<keyword evidence="7" id="KW-0479">Metal-binding</keyword>
<feature type="transmembrane region" description="Helical" evidence="12">
    <location>
        <begin position="161"/>
        <end position="182"/>
    </location>
</feature>
<evidence type="ECO:0000256" key="8">
    <source>
        <dbReference type="ARBA" id="ARBA00022982"/>
    </source>
</evidence>
<evidence type="ECO:0000256" key="3">
    <source>
        <dbReference type="ARBA" id="ARBA00022448"/>
    </source>
</evidence>
<dbReference type="AlphaFoldDB" id="A0A892ZKE8"/>
<feature type="transmembrane region" description="Helical" evidence="12">
    <location>
        <begin position="78"/>
        <end position="100"/>
    </location>
</feature>
<dbReference type="GO" id="GO:0009055">
    <property type="term" value="F:electron transfer activity"/>
    <property type="evidence" value="ECO:0007669"/>
    <property type="project" value="TreeGrafter"/>
</dbReference>
<evidence type="ECO:0000256" key="11">
    <source>
        <dbReference type="ARBA" id="ARBA00023136"/>
    </source>
</evidence>
<evidence type="ECO:0000313" key="13">
    <source>
        <dbReference type="EMBL" id="QRQ83402.1"/>
    </source>
</evidence>
<dbReference type="Pfam" id="PF02322">
    <property type="entry name" value="Cyt_bd_oxida_II"/>
    <property type="match status" value="1"/>
</dbReference>
<dbReference type="KEGG" id="ptes:JQU52_13970"/>
<keyword evidence="11 12" id="KW-0472">Membrane</keyword>
<keyword evidence="4" id="KW-1003">Cell membrane</keyword>
<accession>A0A892ZKE8</accession>
<keyword evidence="10" id="KW-0408">Iron</keyword>
<evidence type="ECO:0000256" key="2">
    <source>
        <dbReference type="ARBA" id="ARBA00007543"/>
    </source>
</evidence>
<evidence type="ECO:0000256" key="6">
    <source>
        <dbReference type="ARBA" id="ARBA00022692"/>
    </source>
</evidence>
<protein>
    <submittedName>
        <fullName evidence="13">Cytochrome d ubiquinol oxidase subunit II</fullName>
    </submittedName>
</protein>
<dbReference type="PIRSF" id="PIRSF000267">
    <property type="entry name" value="Cyt_oxidse_sub2"/>
    <property type="match status" value="1"/>
</dbReference>
<organism evidence="13 14">
    <name type="scientific">Paralysiella testudinis</name>
    <dbReference type="NCBI Taxonomy" id="2809020"/>
    <lineage>
        <taxon>Bacteria</taxon>
        <taxon>Pseudomonadati</taxon>
        <taxon>Pseudomonadota</taxon>
        <taxon>Betaproteobacteria</taxon>
        <taxon>Neisseriales</taxon>
        <taxon>Neisseriaceae</taxon>
        <taxon>Paralysiella</taxon>
    </lineage>
</organism>
<keyword evidence="5" id="KW-0349">Heme</keyword>
<feature type="transmembrane region" description="Helical" evidence="12">
    <location>
        <begin position="203"/>
        <end position="223"/>
    </location>
</feature>
<evidence type="ECO:0000256" key="10">
    <source>
        <dbReference type="ARBA" id="ARBA00023004"/>
    </source>
</evidence>
<evidence type="ECO:0000256" key="9">
    <source>
        <dbReference type="ARBA" id="ARBA00022989"/>
    </source>
</evidence>
<keyword evidence="3" id="KW-0813">Transport</keyword>
<comment type="similarity">
    <text evidence="2">Belongs to the cytochrome ubiquinol oxidase subunit 2 family.</text>
</comment>
<dbReference type="PANTHER" id="PTHR43141">
    <property type="entry name" value="CYTOCHROME BD2 SUBUNIT II"/>
    <property type="match status" value="1"/>
</dbReference>
<evidence type="ECO:0000256" key="7">
    <source>
        <dbReference type="ARBA" id="ARBA00022723"/>
    </source>
</evidence>
<dbReference type="PANTHER" id="PTHR43141:SF5">
    <property type="entry name" value="CYTOCHROME BD-I UBIQUINOL OXIDASE SUBUNIT 2"/>
    <property type="match status" value="1"/>
</dbReference>
<evidence type="ECO:0000256" key="5">
    <source>
        <dbReference type="ARBA" id="ARBA00022617"/>
    </source>
</evidence>
<dbReference type="EMBL" id="CP069798">
    <property type="protein sequence ID" value="QRQ83402.1"/>
    <property type="molecule type" value="Genomic_DNA"/>
</dbReference>
<keyword evidence="6 12" id="KW-0812">Transmembrane</keyword>
<evidence type="ECO:0000256" key="1">
    <source>
        <dbReference type="ARBA" id="ARBA00004651"/>
    </source>
</evidence>
<keyword evidence="9 12" id="KW-1133">Transmembrane helix</keyword>
<proteinExistence type="inferred from homology"/>
<feature type="transmembrane region" description="Helical" evidence="12">
    <location>
        <begin position="289"/>
        <end position="315"/>
    </location>
</feature>
<evidence type="ECO:0000313" key="14">
    <source>
        <dbReference type="Proteomes" id="UP000653156"/>
    </source>
</evidence>
<evidence type="ECO:0000256" key="4">
    <source>
        <dbReference type="ARBA" id="ARBA00022475"/>
    </source>
</evidence>
<comment type="subcellular location">
    <subcellularLocation>
        <location evidence="1">Cell membrane</location>
        <topology evidence="1">Multi-pass membrane protein</topology>
    </subcellularLocation>
</comment>
<keyword evidence="14" id="KW-1185">Reference proteome</keyword>
<dbReference type="InterPro" id="IPR003317">
    <property type="entry name" value="Cyt-d_oxidase_su2"/>
</dbReference>
<feature type="transmembrane region" description="Helical" evidence="12">
    <location>
        <begin position="9"/>
        <end position="25"/>
    </location>
</feature>
<feature type="transmembrane region" description="Helical" evidence="12">
    <location>
        <begin position="121"/>
        <end position="149"/>
    </location>
</feature>
<dbReference type="GO" id="GO:0016682">
    <property type="term" value="F:oxidoreductase activity, acting on diphenols and related substances as donors, oxygen as acceptor"/>
    <property type="evidence" value="ECO:0007669"/>
    <property type="project" value="TreeGrafter"/>
</dbReference>
<dbReference type="GO" id="GO:0070069">
    <property type="term" value="C:cytochrome complex"/>
    <property type="evidence" value="ECO:0007669"/>
    <property type="project" value="TreeGrafter"/>
</dbReference>
<name>A0A892ZKE8_9NEIS</name>
<reference evidence="13" key="1">
    <citation type="submission" date="2021-02" db="EMBL/GenBank/DDBJ databases">
        <title>Neisseriaceae sp. 26B isolated from the cloaca of a Common Toad-headed Turtle (Mesoclemmys nasuta).</title>
        <authorList>
            <person name="Spergser J."/>
            <person name="Busse H.-J."/>
        </authorList>
    </citation>
    <scope>NUCLEOTIDE SEQUENCE</scope>
    <source>
        <strain evidence="13">26B</strain>
    </source>
</reference>
<gene>
    <name evidence="13" type="primary">cydB</name>
    <name evidence="13" type="ORF">JQU52_13970</name>
</gene>
<evidence type="ECO:0000256" key="12">
    <source>
        <dbReference type="SAM" id="Phobius"/>
    </source>
</evidence>
<dbReference type="Proteomes" id="UP000653156">
    <property type="component" value="Chromosome"/>
</dbReference>
<dbReference type="GO" id="GO:0046872">
    <property type="term" value="F:metal ion binding"/>
    <property type="evidence" value="ECO:0007669"/>
    <property type="project" value="UniProtKB-KW"/>
</dbReference>
<dbReference type="NCBIfam" id="TIGR00203">
    <property type="entry name" value="cydB"/>
    <property type="match status" value="1"/>
</dbReference>
<sequence length="379" mass="41806">MLDYATLKVIWWLLIGVLLVGFAIMDGHDMGIGSLLPFVGRTDEERRVIINSIGAHWEGNQTWLITGAGLIFAAWPQVYATAFSGFYWALLLVLWAMFFRPVGFKYRSLIHNQTWRTTWDWLLFVGSFVPALLFGVAMGNILLGVPFHFDDTLRPFYTGSFWGLLNPFALLCGVVSAAMLVFHGGVYLMHRTEGVIYQRARRSLIYSGLIALLAFAAAGVWVASGMEGYVITSNIDPNGVADPLHKTVAMQTGAWMLNYQRAPLTLLVPLLGFAGILLAWLLARVGKTLLAFVASALGVLGIIGTMAVSMFPVILPSSSQPSMSLTVWDASSSHFTLVVMLVVTGILLPIVVSYTGWAFRIMRGKVTKEYVRENEHSAY</sequence>
<feature type="transmembrane region" description="Helical" evidence="12">
    <location>
        <begin position="335"/>
        <end position="359"/>
    </location>
</feature>
<keyword evidence="8" id="KW-0249">Electron transport</keyword>
<feature type="transmembrane region" description="Helical" evidence="12">
    <location>
        <begin position="264"/>
        <end position="282"/>
    </location>
</feature>